<dbReference type="WBParaSite" id="nRc.2.0.1.t36734-RA">
    <property type="protein sequence ID" value="nRc.2.0.1.t36734-RA"/>
    <property type="gene ID" value="nRc.2.0.1.g36734"/>
</dbReference>
<protein>
    <submittedName>
        <fullName evidence="2">Uncharacterized protein</fullName>
    </submittedName>
</protein>
<dbReference type="Proteomes" id="UP000887565">
    <property type="component" value="Unplaced"/>
</dbReference>
<proteinExistence type="predicted"/>
<keyword evidence="1" id="KW-1185">Reference proteome</keyword>
<name>A0A915KFJ3_ROMCU</name>
<dbReference type="AlphaFoldDB" id="A0A915KFJ3"/>
<reference evidence="2" key="1">
    <citation type="submission" date="2022-11" db="UniProtKB">
        <authorList>
            <consortium name="WormBaseParasite"/>
        </authorList>
    </citation>
    <scope>IDENTIFICATION</scope>
</reference>
<evidence type="ECO:0000313" key="2">
    <source>
        <dbReference type="WBParaSite" id="nRc.2.0.1.t36734-RA"/>
    </source>
</evidence>
<evidence type="ECO:0000313" key="1">
    <source>
        <dbReference type="Proteomes" id="UP000887565"/>
    </source>
</evidence>
<sequence length="64" mass="7246">MVISAKRQTKYPQFSPSVEGCRLKCARFLLIIEYSRVCSGDGNPSDTYGAIELRKSLYTLHYAI</sequence>
<accession>A0A915KFJ3</accession>
<organism evidence="1 2">
    <name type="scientific">Romanomermis culicivorax</name>
    <name type="common">Nematode worm</name>
    <dbReference type="NCBI Taxonomy" id="13658"/>
    <lineage>
        <taxon>Eukaryota</taxon>
        <taxon>Metazoa</taxon>
        <taxon>Ecdysozoa</taxon>
        <taxon>Nematoda</taxon>
        <taxon>Enoplea</taxon>
        <taxon>Dorylaimia</taxon>
        <taxon>Mermithida</taxon>
        <taxon>Mermithoidea</taxon>
        <taxon>Mermithidae</taxon>
        <taxon>Romanomermis</taxon>
    </lineage>
</organism>